<feature type="region of interest" description="Disordered" evidence="1">
    <location>
        <begin position="242"/>
        <end position="272"/>
    </location>
</feature>
<proteinExistence type="predicted"/>
<name>A0AAV6TKA3_9ARAC</name>
<evidence type="ECO:0000259" key="2">
    <source>
        <dbReference type="PROSITE" id="PS50994"/>
    </source>
</evidence>
<gene>
    <name evidence="3" type="ORF">JTE90_025695</name>
</gene>
<dbReference type="EMBL" id="JAFNEN010003071">
    <property type="protein sequence ID" value="KAG8172131.1"/>
    <property type="molecule type" value="Genomic_DNA"/>
</dbReference>
<dbReference type="PANTHER" id="PTHR37984">
    <property type="entry name" value="PROTEIN CBG26694"/>
    <property type="match status" value="1"/>
</dbReference>
<keyword evidence="4" id="KW-1185">Reference proteome</keyword>
<dbReference type="PANTHER" id="PTHR37984:SF12">
    <property type="entry name" value="RIBONUCLEASE H"/>
    <property type="match status" value="1"/>
</dbReference>
<dbReference type="InterPro" id="IPR050951">
    <property type="entry name" value="Retrovirus_Pol_polyprotein"/>
</dbReference>
<feature type="compositionally biased region" description="Polar residues" evidence="1">
    <location>
        <begin position="244"/>
        <end position="253"/>
    </location>
</feature>
<dbReference type="PROSITE" id="PS50994">
    <property type="entry name" value="INTEGRASE"/>
    <property type="match status" value="1"/>
</dbReference>
<organism evidence="3 4">
    <name type="scientific">Oedothorax gibbosus</name>
    <dbReference type="NCBI Taxonomy" id="931172"/>
    <lineage>
        <taxon>Eukaryota</taxon>
        <taxon>Metazoa</taxon>
        <taxon>Ecdysozoa</taxon>
        <taxon>Arthropoda</taxon>
        <taxon>Chelicerata</taxon>
        <taxon>Arachnida</taxon>
        <taxon>Araneae</taxon>
        <taxon>Araneomorphae</taxon>
        <taxon>Entelegynae</taxon>
        <taxon>Araneoidea</taxon>
        <taxon>Linyphiidae</taxon>
        <taxon>Erigoninae</taxon>
        <taxon>Oedothorax</taxon>
    </lineage>
</organism>
<reference evidence="3 4" key="1">
    <citation type="journal article" date="2022" name="Nat. Ecol. Evol.">
        <title>A masculinizing supergene underlies an exaggerated male reproductive morph in a spider.</title>
        <authorList>
            <person name="Hendrickx F."/>
            <person name="De Corte Z."/>
            <person name="Sonet G."/>
            <person name="Van Belleghem S.M."/>
            <person name="Kostlbacher S."/>
            <person name="Vangestel C."/>
        </authorList>
    </citation>
    <scope>NUCLEOTIDE SEQUENCE [LARGE SCALE GENOMIC DNA]</scope>
    <source>
        <strain evidence="3">W744_W776</strain>
    </source>
</reference>
<feature type="domain" description="Integrase catalytic" evidence="2">
    <location>
        <begin position="1"/>
        <end position="120"/>
    </location>
</feature>
<evidence type="ECO:0000256" key="1">
    <source>
        <dbReference type="SAM" id="MobiDB-lite"/>
    </source>
</evidence>
<dbReference type="Gene3D" id="3.30.420.10">
    <property type="entry name" value="Ribonuclease H-like superfamily/Ribonuclease H"/>
    <property type="match status" value="1"/>
</dbReference>
<protein>
    <recommendedName>
        <fullName evidence="2">Integrase catalytic domain-containing protein</fullName>
    </recommendedName>
</protein>
<feature type="compositionally biased region" description="Low complexity" evidence="1">
    <location>
        <begin position="254"/>
        <end position="265"/>
    </location>
</feature>
<accession>A0AAV6TKA3</accession>
<sequence length="272" mass="30459">MSSTTATATIDVLRDRFATHGIPDVVVSENGPPFQSREYEYFLSGNAVRRVLIAPRRPTGNGQAERVVQSTKDSLRRIVKETWKKRLAQFLLHQHITPSTVTGLTRKKKCSPAELLMGRRLRSCLDRLHPYFLEDQMVRQEHQFEKTSNRPLRQFEIDDPVLIRNYSQGLEWIPAVVTKSTGPVSYRASTESGEILRRHVDQMIKRVPSSNPALDLAVLPDSHPAVPAVVQEELVALPSEQLPVISTPQSPNVSSESAAALQSASDLPRTRP</sequence>
<evidence type="ECO:0000313" key="4">
    <source>
        <dbReference type="Proteomes" id="UP000827092"/>
    </source>
</evidence>
<comment type="caution">
    <text evidence="3">The sequence shown here is derived from an EMBL/GenBank/DDBJ whole genome shotgun (WGS) entry which is preliminary data.</text>
</comment>
<dbReference type="GO" id="GO:0003676">
    <property type="term" value="F:nucleic acid binding"/>
    <property type="evidence" value="ECO:0007669"/>
    <property type="project" value="InterPro"/>
</dbReference>
<dbReference type="SUPFAM" id="SSF53098">
    <property type="entry name" value="Ribonuclease H-like"/>
    <property type="match status" value="1"/>
</dbReference>
<dbReference type="Proteomes" id="UP000827092">
    <property type="component" value="Unassembled WGS sequence"/>
</dbReference>
<dbReference type="InterPro" id="IPR036397">
    <property type="entry name" value="RNaseH_sf"/>
</dbReference>
<dbReference type="InterPro" id="IPR001584">
    <property type="entry name" value="Integrase_cat-core"/>
</dbReference>
<dbReference type="GO" id="GO:0015074">
    <property type="term" value="P:DNA integration"/>
    <property type="evidence" value="ECO:0007669"/>
    <property type="project" value="InterPro"/>
</dbReference>
<evidence type="ECO:0000313" key="3">
    <source>
        <dbReference type="EMBL" id="KAG8172131.1"/>
    </source>
</evidence>
<dbReference type="InterPro" id="IPR012337">
    <property type="entry name" value="RNaseH-like_sf"/>
</dbReference>
<dbReference type="AlphaFoldDB" id="A0AAV6TKA3"/>